<dbReference type="EMBL" id="JAKJXO020000015">
    <property type="protein sequence ID" value="KAL1595999.1"/>
    <property type="molecule type" value="Genomic_DNA"/>
</dbReference>
<protein>
    <submittedName>
        <fullName evidence="2">Uncharacterized protein</fullName>
    </submittedName>
</protein>
<comment type="similarity">
    <text evidence="1">Belongs to the FAD-binding monooxygenase family.</text>
</comment>
<dbReference type="InterPro" id="IPR051209">
    <property type="entry name" value="FAD-bind_Monooxygenase_sf"/>
</dbReference>
<dbReference type="Proteomes" id="UP001521785">
    <property type="component" value="Unassembled WGS sequence"/>
</dbReference>
<gene>
    <name evidence="2" type="ORF">SLS60_009690</name>
</gene>
<evidence type="ECO:0000256" key="1">
    <source>
        <dbReference type="ARBA" id="ARBA00010139"/>
    </source>
</evidence>
<dbReference type="PANTHER" id="PTHR42877:SF1">
    <property type="entry name" value="FAD-BINDING MONOOXYGENASE STCW"/>
    <property type="match status" value="1"/>
</dbReference>
<organism evidence="2 3">
    <name type="scientific">Paraconiothyrium brasiliense</name>
    <dbReference type="NCBI Taxonomy" id="300254"/>
    <lineage>
        <taxon>Eukaryota</taxon>
        <taxon>Fungi</taxon>
        <taxon>Dikarya</taxon>
        <taxon>Ascomycota</taxon>
        <taxon>Pezizomycotina</taxon>
        <taxon>Dothideomycetes</taxon>
        <taxon>Pleosporomycetidae</taxon>
        <taxon>Pleosporales</taxon>
        <taxon>Massarineae</taxon>
        <taxon>Didymosphaeriaceae</taxon>
        <taxon>Paraconiothyrium</taxon>
    </lineage>
</organism>
<dbReference type="PANTHER" id="PTHR42877">
    <property type="entry name" value="L-ORNITHINE N(5)-MONOOXYGENASE-RELATED"/>
    <property type="match status" value="1"/>
</dbReference>
<keyword evidence="3" id="KW-1185">Reference proteome</keyword>
<evidence type="ECO:0000313" key="2">
    <source>
        <dbReference type="EMBL" id="KAL1595999.1"/>
    </source>
</evidence>
<dbReference type="Gene3D" id="3.50.50.60">
    <property type="entry name" value="FAD/NAD(P)-binding domain"/>
    <property type="match status" value="1"/>
</dbReference>
<dbReference type="SUPFAM" id="SSF51905">
    <property type="entry name" value="FAD/NAD(P)-binding domain"/>
    <property type="match status" value="1"/>
</dbReference>
<proteinExistence type="inferred from homology"/>
<reference evidence="2 3" key="1">
    <citation type="submission" date="2024-02" db="EMBL/GenBank/DDBJ databases">
        <title>De novo assembly and annotation of 12 fungi associated with fruit tree decline syndrome in Ontario, Canada.</title>
        <authorList>
            <person name="Sulman M."/>
            <person name="Ellouze W."/>
            <person name="Ilyukhin E."/>
        </authorList>
    </citation>
    <scope>NUCLEOTIDE SEQUENCE [LARGE SCALE GENOMIC DNA]</scope>
    <source>
        <strain evidence="2 3">M42-189</strain>
    </source>
</reference>
<sequence length="268" mass="30225">MSGKTIIDSNCVIGFTPKFAVGCRRITPGEPYLKAIQKENVQVHFTPVVKIVPEGVVGGDGVTRVVDSIICATGFDVSFTPRFPIIGRNGVALAERWRDEPNAYFGVTVPDMPNLVMQGGPPTPVQNGTPFGAFHTHANYALQVIKKMQRDNIRLLQPKRTVTEAFNRHAQDYLMNTVFADSCRAWYKNNETGRITAIWPGSALQYKELLDSARWEDYEIEYRDKDNMFAFLGNGLVKEHVNPELDITYYLNVSNIDPRWLKEVQGQK</sequence>
<name>A0ABR3QV13_9PLEO</name>
<evidence type="ECO:0000313" key="3">
    <source>
        <dbReference type="Proteomes" id="UP001521785"/>
    </source>
</evidence>
<dbReference type="InterPro" id="IPR036188">
    <property type="entry name" value="FAD/NAD-bd_sf"/>
</dbReference>
<comment type="caution">
    <text evidence="2">The sequence shown here is derived from an EMBL/GenBank/DDBJ whole genome shotgun (WGS) entry which is preliminary data.</text>
</comment>
<accession>A0ABR3QV13</accession>